<dbReference type="InterPro" id="IPR013087">
    <property type="entry name" value="Znf_C2H2_type"/>
</dbReference>
<reference evidence="4" key="2">
    <citation type="submission" date="2021-09" db="EMBL/GenBank/DDBJ databases">
        <authorList>
            <person name="Jia N."/>
            <person name="Wang J."/>
            <person name="Shi W."/>
            <person name="Du L."/>
            <person name="Sun Y."/>
            <person name="Zhan W."/>
            <person name="Jiang J."/>
            <person name="Wang Q."/>
            <person name="Zhang B."/>
            <person name="Ji P."/>
            <person name="Sakyi L.B."/>
            <person name="Cui X."/>
            <person name="Yuan T."/>
            <person name="Jiang B."/>
            <person name="Yang W."/>
            <person name="Lam T.T.-Y."/>
            <person name="Chang Q."/>
            <person name="Ding S."/>
            <person name="Wang X."/>
            <person name="Zhu J."/>
            <person name="Ruan X."/>
            <person name="Zhao L."/>
            <person name="Wei J."/>
            <person name="Que T."/>
            <person name="Du C."/>
            <person name="Cheng J."/>
            <person name="Dai P."/>
            <person name="Han X."/>
            <person name="Huang E."/>
            <person name="Gao Y."/>
            <person name="Liu J."/>
            <person name="Shao H."/>
            <person name="Ye R."/>
            <person name="Li L."/>
            <person name="Wei W."/>
            <person name="Wang X."/>
            <person name="Wang C."/>
            <person name="Huo Q."/>
            <person name="Li W."/>
            <person name="Guo W."/>
            <person name="Chen H."/>
            <person name="Chen S."/>
            <person name="Zhou L."/>
            <person name="Zhou L."/>
            <person name="Ni X."/>
            <person name="Tian J."/>
            <person name="Zhou Y."/>
            <person name="Sheng Y."/>
            <person name="Liu T."/>
            <person name="Pan Y."/>
            <person name="Xia L."/>
            <person name="Li J."/>
            <person name="Zhao F."/>
            <person name="Cao W."/>
        </authorList>
    </citation>
    <scope>NUCLEOTIDE SEQUENCE</scope>
    <source>
        <strain evidence="4">Rmic-2018</strain>
        <tissue evidence="4">Larvae</tissue>
    </source>
</reference>
<dbReference type="AlphaFoldDB" id="A0A9J6EVF6"/>
<sequence length="258" mass="28895">MPPERIEGRLESPQFAVAHGPAGGNKGSDWRSTGARPRGRRILPPDLFSDSESDNGNEEPAFCEGASSGTPPLIHSSDDIMMVESNTVLHRERNHYACLECGRSFMSKIGLSQHRRHAHSEAYNADIDIERTRPRWTREEEYLLAAHEVHLLKEGVQNINQRLARRFPTRTFDGIKSHRRQVHYRKLVKDLQSRRDGDDQSQAVSGSSSMSIQAQEDRGAPCDITSSQVDHRAAIVEDLHTLMGNSHLVPSKLSDCGN</sequence>
<feature type="region of interest" description="Disordered" evidence="2">
    <location>
        <begin position="1"/>
        <end position="76"/>
    </location>
</feature>
<protein>
    <recommendedName>
        <fullName evidence="3">C2H2-type domain-containing protein</fullName>
    </recommendedName>
</protein>
<dbReference type="PROSITE" id="PS50157">
    <property type="entry name" value="ZINC_FINGER_C2H2_2"/>
    <property type="match status" value="1"/>
</dbReference>
<feature type="compositionally biased region" description="Basic and acidic residues" evidence="2">
    <location>
        <begin position="1"/>
        <end position="10"/>
    </location>
</feature>
<evidence type="ECO:0000313" key="5">
    <source>
        <dbReference type="Proteomes" id="UP000821866"/>
    </source>
</evidence>
<gene>
    <name evidence="4" type="ORF">HPB51_024977</name>
</gene>
<name>A0A9J6EVF6_RHIMP</name>
<dbReference type="Proteomes" id="UP000821866">
    <property type="component" value="Chromosome 10"/>
</dbReference>
<accession>A0A9J6EVF6</accession>
<keyword evidence="1" id="KW-0863">Zinc-finger</keyword>
<dbReference type="SUPFAM" id="SSF57667">
    <property type="entry name" value="beta-beta-alpha zinc fingers"/>
    <property type="match status" value="1"/>
</dbReference>
<feature type="domain" description="C2H2-type" evidence="3">
    <location>
        <begin position="96"/>
        <end position="124"/>
    </location>
</feature>
<evidence type="ECO:0000256" key="2">
    <source>
        <dbReference type="SAM" id="MobiDB-lite"/>
    </source>
</evidence>
<evidence type="ECO:0000259" key="3">
    <source>
        <dbReference type="PROSITE" id="PS50157"/>
    </source>
</evidence>
<organism evidence="4 5">
    <name type="scientific">Rhipicephalus microplus</name>
    <name type="common">Cattle tick</name>
    <name type="synonym">Boophilus microplus</name>
    <dbReference type="NCBI Taxonomy" id="6941"/>
    <lineage>
        <taxon>Eukaryota</taxon>
        <taxon>Metazoa</taxon>
        <taxon>Ecdysozoa</taxon>
        <taxon>Arthropoda</taxon>
        <taxon>Chelicerata</taxon>
        <taxon>Arachnida</taxon>
        <taxon>Acari</taxon>
        <taxon>Parasitiformes</taxon>
        <taxon>Ixodida</taxon>
        <taxon>Ixodoidea</taxon>
        <taxon>Ixodidae</taxon>
        <taxon>Rhipicephalinae</taxon>
        <taxon>Rhipicephalus</taxon>
        <taxon>Boophilus</taxon>
    </lineage>
</organism>
<dbReference type="Gene3D" id="3.30.160.60">
    <property type="entry name" value="Classic Zinc Finger"/>
    <property type="match status" value="1"/>
</dbReference>
<reference evidence="4" key="1">
    <citation type="journal article" date="2020" name="Cell">
        <title>Large-Scale Comparative Analyses of Tick Genomes Elucidate Their Genetic Diversity and Vector Capacities.</title>
        <authorList>
            <consortium name="Tick Genome and Microbiome Consortium (TIGMIC)"/>
            <person name="Jia N."/>
            <person name="Wang J."/>
            <person name="Shi W."/>
            <person name="Du L."/>
            <person name="Sun Y."/>
            <person name="Zhan W."/>
            <person name="Jiang J.F."/>
            <person name="Wang Q."/>
            <person name="Zhang B."/>
            <person name="Ji P."/>
            <person name="Bell-Sakyi L."/>
            <person name="Cui X.M."/>
            <person name="Yuan T.T."/>
            <person name="Jiang B.G."/>
            <person name="Yang W.F."/>
            <person name="Lam T.T."/>
            <person name="Chang Q.C."/>
            <person name="Ding S.J."/>
            <person name="Wang X.J."/>
            <person name="Zhu J.G."/>
            <person name="Ruan X.D."/>
            <person name="Zhao L."/>
            <person name="Wei J.T."/>
            <person name="Ye R.Z."/>
            <person name="Que T.C."/>
            <person name="Du C.H."/>
            <person name="Zhou Y.H."/>
            <person name="Cheng J.X."/>
            <person name="Dai P.F."/>
            <person name="Guo W.B."/>
            <person name="Han X.H."/>
            <person name="Huang E.J."/>
            <person name="Li L.F."/>
            <person name="Wei W."/>
            <person name="Gao Y.C."/>
            <person name="Liu J.Z."/>
            <person name="Shao H.Z."/>
            <person name="Wang X."/>
            <person name="Wang C.C."/>
            <person name="Yang T.C."/>
            <person name="Huo Q.B."/>
            <person name="Li W."/>
            <person name="Chen H.Y."/>
            <person name="Chen S.E."/>
            <person name="Zhou L.G."/>
            <person name="Ni X.B."/>
            <person name="Tian J.H."/>
            <person name="Sheng Y."/>
            <person name="Liu T."/>
            <person name="Pan Y.S."/>
            <person name="Xia L.Y."/>
            <person name="Li J."/>
            <person name="Zhao F."/>
            <person name="Cao W.C."/>
        </authorList>
    </citation>
    <scope>NUCLEOTIDE SEQUENCE</scope>
    <source>
        <strain evidence="4">Rmic-2018</strain>
    </source>
</reference>
<dbReference type="PROSITE" id="PS00028">
    <property type="entry name" value="ZINC_FINGER_C2H2_1"/>
    <property type="match status" value="1"/>
</dbReference>
<evidence type="ECO:0000313" key="4">
    <source>
        <dbReference type="EMBL" id="KAH8038204.1"/>
    </source>
</evidence>
<feature type="compositionally biased region" description="Basic and acidic residues" evidence="2">
    <location>
        <begin position="188"/>
        <end position="198"/>
    </location>
</feature>
<keyword evidence="1" id="KW-0862">Zinc</keyword>
<evidence type="ECO:0000256" key="1">
    <source>
        <dbReference type="PROSITE-ProRule" id="PRU00042"/>
    </source>
</evidence>
<dbReference type="InterPro" id="IPR036236">
    <property type="entry name" value="Znf_C2H2_sf"/>
</dbReference>
<dbReference type="GO" id="GO:0008270">
    <property type="term" value="F:zinc ion binding"/>
    <property type="evidence" value="ECO:0007669"/>
    <property type="project" value="UniProtKB-KW"/>
</dbReference>
<feature type="compositionally biased region" description="Low complexity" evidence="2">
    <location>
        <begin position="200"/>
        <end position="214"/>
    </location>
</feature>
<feature type="region of interest" description="Disordered" evidence="2">
    <location>
        <begin position="188"/>
        <end position="224"/>
    </location>
</feature>
<keyword evidence="5" id="KW-1185">Reference proteome</keyword>
<keyword evidence="1" id="KW-0479">Metal-binding</keyword>
<dbReference type="EMBL" id="JABSTU010000002">
    <property type="protein sequence ID" value="KAH8038204.1"/>
    <property type="molecule type" value="Genomic_DNA"/>
</dbReference>
<comment type="caution">
    <text evidence="4">The sequence shown here is derived from an EMBL/GenBank/DDBJ whole genome shotgun (WGS) entry which is preliminary data.</text>
</comment>
<proteinExistence type="predicted"/>